<evidence type="ECO:0000256" key="1">
    <source>
        <dbReference type="SAM" id="MobiDB-lite"/>
    </source>
</evidence>
<dbReference type="EMBL" id="JXAL01000016">
    <property type="protein sequence ID" value="KIL35890.1"/>
    <property type="molecule type" value="Genomic_DNA"/>
</dbReference>
<organism evidence="4 5">
    <name type="scientific">Cohnella kolymensis</name>
    <dbReference type="NCBI Taxonomy" id="1590652"/>
    <lineage>
        <taxon>Bacteria</taxon>
        <taxon>Bacillati</taxon>
        <taxon>Bacillota</taxon>
        <taxon>Bacilli</taxon>
        <taxon>Bacillales</taxon>
        <taxon>Paenibacillaceae</taxon>
        <taxon>Cohnella</taxon>
    </lineage>
</organism>
<dbReference type="Proteomes" id="UP000054526">
    <property type="component" value="Unassembled WGS sequence"/>
</dbReference>
<dbReference type="InterPro" id="IPR000253">
    <property type="entry name" value="FHA_dom"/>
</dbReference>
<dbReference type="CDD" id="cd00060">
    <property type="entry name" value="FHA"/>
    <property type="match status" value="1"/>
</dbReference>
<comment type="caution">
    <text evidence="4">The sequence shown here is derived from an EMBL/GenBank/DDBJ whole genome shotgun (WGS) entry which is preliminary data.</text>
</comment>
<name>A0ABR5A5Q1_9BACL</name>
<feature type="domain" description="FHA" evidence="3">
    <location>
        <begin position="436"/>
        <end position="486"/>
    </location>
</feature>
<dbReference type="Pfam" id="PF00498">
    <property type="entry name" value="FHA"/>
    <property type="match status" value="1"/>
</dbReference>
<dbReference type="InterPro" id="IPR008984">
    <property type="entry name" value="SMAD_FHA_dom_sf"/>
</dbReference>
<evidence type="ECO:0000313" key="4">
    <source>
        <dbReference type="EMBL" id="KIL35890.1"/>
    </source>
</evidence>
<dbReference type="Pfam" id="PF19909">
    <property type="entry name" value="DUF6382"/>
    <property type="match status" value="1"/>
</dbReference>
<gene>
    <name evidence="4" type="ORF">SD71_10915</name>
</gene>
<keyword evidence="2" id="KW-1133">Transmembrane helix</keyword>
<dbReference type="SUPFAM" id="SSF49879">
    <property type="entry name" value="SMAD/FHA domain"/>
    <property type="match status" value="1"/>
</dbReference>
<reference evidence="4 5" key="1">
    <citation type="submission" date="2014-12" db="EMBL/GenBank/DDBJ databases">
        <title>Draft genome sequence of Cohnella kolymensis strain B-2846.</title>
        <authorList>
            <person name="Karlyshev A.V."/>
            <person name="Kudryashova E.B."/>
        </authorList>
    </citation>
    <scope>NUCLEOTIDE SEQUENCE [LARGE SCALE GENOMIC DNA]</scope>
    <source>
        <strain evidence="4 5">VKM B-2846</strain>
    </source>
</reference>
<feature type="transmembrane region" description="Helical" evidence="2">
    <location>
        <begin position="298"/>
        <end position="319"/>
    </location>
</feature>
<keyword evidence="2" id="KW-0812">Transmembrane</keyword>
<keyword evidence="5" id="KW-1185">Reference proteome</keyword>
<dbReference type="InterPro" id="IPR045962">
    <property type="entry name" value="DUF6382"/>
</dbReference>
<protein>
    <recommendedName>
        <fullName evidence="3">FHA domain-containing protein</fullName>
    </recommendedName>
</protein>
<dbReference type="SMART" id="SM00240">
    <property type="entry name" value="FHA"/>
    <property type="match status" value="1"/>
</dbReference>
<proteinExistence type="predicted"/>
<evidence type="ECO:0000259" key="3">
    <source>
        <dbReference type="PROSITE" id="PS50006"/>
    </source>
</evidence>
<sequence length="519" mass="57818">MIIESDPPLSRYSINEIQFQMLSSCAIPGLLPIEMADLNGCISLRYRLSGTRMLTECMRTANWSMADMMKAVCRVAEVLEECRLYLLDSCRIKLEDEFIFAGSDWQDLHFTYIPLCNPVLDKQDDLERLVIRWMMRVTDPDGGVMQNVYRLVTSKDFVPSSLRTFARQYLANVIAASDSPLYGSDGNRKRPGSQPAAGSVNLIYDRDESSGELPAKKGNSWGLFQPSPGDLHSVSQMLGDDSAPWLNVGGNSPKPEDDAEIAAPKMEIGRWRTIIVCTSLLVSAAAWRYFYFNEPGQQRLLFCMFIMLTAGAGLIYLWIGLPLWGNRNHAAGQRKLADVSGSWEDLSAEQEAERNGMPRFPVQSSPYMEPGTVIPSPEPAMTARNNSYASDTTWLSEPEDRTGLLTANDSMRPTDCYLVCENGDDGKRIALVGQSMVIGRSDEAAQHVDTASGISRAHLEILNISNRWKVKDLGSRNGSSLNDQPMAPYELYPLQPGDRLVLANSRYRFEQSSTSRITS</sequence>
<dbReference type="PROSITE" id="PS50006">
    <property type="entry name" value="FHA_DOMAIN"/>
    <property type="match status" value="1"/>
</dbReference>
<evidence type="ECO:0000256" key="2">
    <source>
        <dbReference type="SAM" id="Phobius"/>
    </source>
</evidence>
<accession>A0ABR5A5Q1</accession>
<dbReference type="Gene3D" id="2.60.200.20">
    <property type="match status" value="1"/>
</dbReference>
<feature type="region of interest" description="Disordered" evidence="1">
    <location>
        <begin position="350"/>
        <end position="369"/>
    </location>
</feature>
<evidence type="ECO:0000313" key="5">
    <source>
        <dbReference type="Proteomes" id="UP000054526"/>
    </source>
</evidence>
<dbReference type="RefSeq" id="WP_041062649.1">
    <property type="nucleotide sequence ID" value="NZ_JXAL01000016.1"/>
</dbReference>
<feature type="transmembrane region" description="Helical" evidence="2">
    <location>
        <begin position="273"/>
        <end position="292"/>
    </location>
</feature>
<keyword evidence="2" id="KW-0472">Membrane</keyword>